<feature type="domain" description="VWFA" evidence="4">
    <location>
        <begin position="100"/>
        <end position="203"/>
    </location>
</feature>
<comment type="caution">
    <text evidence="5">The sequence shown here is derived from an EMBL/GenBank/DDBJ whole genome shotgun (WGS) entry which is preliminary data.</text>
</comment>
<organism evidence="5 6">
    <name type="scientific">Fulvimonas yonginensis</name>
    <dbReference type="NCBI Taxonomy" id="1495200"/>
    <lineage>
        <taxon>Bacteria</taxon>
        <taxon>Pseudomonadati</taxon>
        <taxon>Pseudomonadota</taxon>
        <taxon>Gammaproteobacteria</taxon>
        <taxon>Lysobacterales</taxon>
        <taxon>Rhodanobacteraceae</taxon>
        <taxon>Fulvimonas</taxon>
    </lineage>
</organism>
<keyword evidence="6" id="KW-1185">Reference proteome</keyword>
<dbReference type="Gene3D" id="1.25.40.10">
    <property type="entry name" value="Tetratricopeptide repeat domain"/>
    <property type="match status" value="1"/>
</dbReference>
<evidence type="ECO:0000256" key="2">
    <source>
        <dbReference type="SAM" id="MobiDB-lite"/>
    </source>
</evidence>
<feature type="compositionally biased region" description="Polar residues" evidence="2">
    <location>
        <begin position="570"/>
        <end position="580"/>
    </location>
</feature>
<dbReference type="PANTHER" id="PTHR22550:SF14">
    <property type="entry name" value="VWFA DOMAIN-CONTAINING PROTEIN"/>
    <property type="match status" value="1"/>
</dbReference>
<dbReference type="PROSITE" id="PS50005">
    <property type="entry name" value="TPR"/>
    <property type="match status" value="1"/>
</dbReference>
<proteinExistence type="predicted"/>
<dbReference type="InterPro" id="IPR036465">
    <property type="entry name" value="vWFA_dom_sf"/>
</dbReference>
<dbReference type="InterPro" id="IPR002035">
    <property type="entry name" value="VWF_A"/>
</dbReference>
<dbReference type="SUPFAM" id="SSF48452">
    <property type="entry name" value="TPR-like"/>
    <property type="match status" value="1"/>
</dbReference>
<dbReference type="Gene3D" id="3.40.50.410">
    <property type="entry name" value="von Willebrand factor, type A domain"/>
    <property type="match status" value="1"/>
</dbReference>
<gene>
    <name evidence="5" type="ORF">WAT24_02970</name>
</gene>
<name>A0ABU8J9K1_9GAMM</name>
<dbReference type="InterPro" id="IPR011990">
    <property type="entry name" value="TPR-like_helical_dom_sf"/>
</dbReference>
<dbReference type="Pfam" id="PF13519">
    <property type="entry name" value="VWA_2"/>
    <property type="match status" value="1"/>
</dbReference>
<dbReference type="PROSITE" id="PS50293">
    <property type="entry name" value="TPR_REGION"/>
    <property type="match status" value="1"/>
</dbReference>
<reference evidence="5 6" key="1">
    <citation type="journal article" date="2014" name="Int. J. Syst. Evol. Microbiol.">
        <title>Fulvimonas yonginensis sp. nov., isolated from greenhouse soil, and emended description of the genus Fulvimonas.</title>
        <authorList>
            <person name="Ahn J.H."/>
            <person name="Kim S.J."/>
            <person name="Weon H.Y."/>
            <person name="Hong S.B."/>
            <person name="Seok S.J."/>
            <person name="Kwon S.W."/>
        </authorList>
    </citation>
    <scope>NUCLEOTIDE SEQUENCE [LARGE SCALE GENOMIC DNA]</scope>
    <source>
        <strain evidence="5 6">KACC 16952</strain>
    </source>
</reference>
<accession>A0ABU8J9K1</accession>
<evidence type="ECO:0000256" key="1">
    <source>
        <dbReference type="PROSITE-ProRule" id="PRU00339"/>
    </source>
</evidence>
<dbReference type="SUPFAM" id="SSF53300">
    <property type="entry name" value="vWA-like"/>
    <property type="match status" value="1"/>
</dbReference>
<evidence type="ECO:0000259" key="4">
    <source>
        <dbReference type="Pfam" id="PF13519"/>
    </source>
</evidence>
<evidence type="ECO:0000256" key="3">
    <source>
        <dbReference type="SAM" id="Phobius"/>
    </source>
</evidence>
<dbReference type="PANTHER" id="PTHR22550">
    <property type="entry name" value="SPORE GERMINATION PROTEIN"/>
    <property type="match status" value="1"/>
</dbReference>
<sequence>MSEALHQFHFLRPAWLLLLLALPLPAWLAARGQGARAELERLVDAVLLPHLLYGRAYRRRVPVGLLGAGWVLAALALAGPSWSRLPQPLYADRAAQVVAISLSRHMLVRDMAPSRLDRARYKARDLFAANRDGLNGLVAYAGEAFVVAPLTSDANSLDDLLDALAPDTMPVDGDDAAAAIARGTALIRDARVGGGSLVLVTDQADAGAVDAARQARAQGVRVSVLGVGTPQGGPVPLDDGGFLQDAHGKVVMAGRDDRALTALAAAGGGRYVPIRDDHADVDALHALLHDGEVQLATGQASAQWEDRGPWLLLPLLPLFALAFRRGWLVLLPLVLLPALLPTPARASTWQDLWLRRDQQAARALREGHPQQARALARDPALRGAAAYRAGDYAAAARDLQPIRTTDAQYNLGNALAKAGHYQEALAAYDRALALDPHNADALANRKAVEDWLRRQPPPQDNPGDAGNTQDNGASKSQQGQGDEQHKRDSQGNRRGQQNEGRQDRQGRQGQGTQRPGEQAGASRNGAQGKPSQGEAQSRPLTPEQQAEQRARAAQAGEALKRQMDRALGQPGQTGEPNQEHQLGALDQDDPQARLPAELRQALQRVPDDPGALLRRKFELEYRQRHGTAPSGEDLP</sequence>
<protein>
    <submittedName>
        <fullName evidence="5">Tetratricopeptide repeat protein</fullName>
    </submittedName>
</protein>
<feature type="region of interest" description="Disordered" evidence="2">
    <location>
        <begin position="453"/>
        <end position="611"/>
    </location>
</feature>
<dbReference type="EMBL" id="JBBBNY010000001">
    <property type="protein sequence ID" value="MEI7035717.1"/>
    <property type="molecule type" value="Genomic_DNA"/>
</dbReference>
<feature type="compositionally biased region" description="Polar residues" evidence="2">
    <location>
        <begin position="466"/>
        <end position="481"/>
    </location>
</feature>
<feature type="transmembrane region" description="Helical" evidence="3">
    <location>
        <begin position="61"/>
        <end position="79"/>
    </location>
</feature>
<dbReference type="Proteomes" id="UP001381174">
    <property type="component" value="Unassembled WGS sequence"/>
</dbReference>
<dbReference type="InterPro" id="IPR019734">
    <property type="entry name" value="TPR_rpt"/>
</dbReference>
<keyword evidence="1" id="KW-0802">TPR repeat</keyword>
<keyword evidence="3" id="KW-0472">Membrane</keyword>
<dbReference type="RefSeq" id="WP_336806329.1">
    <property type="nucleotide sequence ID" value="NZ_JBBBNY010000001.1"/>
</dbReference>
<evidence type="ECO:0000313" key="6">
    <source>
        <dbReference type="Proteomes" id="UP001381174"/>
    </source>
</evidence>
<feature type="repeat" description="TPR" evidence="1">
    <location>
        <begin position="405"/>
        <end position="438"/>
    </location>
</feature>
<keyword evidence="3" id="KW-0812">Transmembrane</keyword>
<feature type="compositionally biased region" description="Low complexity" evidence="2">
    <location>
        <begin position="543"/>
        <end position="557"/>
    </location>
</feature>
<evidence type="ECO:0000313" key="5">
    <source>
        <dbReference type="EMBL" id="MEI7035717.1"/>
    </source>
</evidence>
<feature type="compositionally biased region" description="Basic and acidic residues" evidence="2">
    <location>
        <begin position="482"/>
        <end position="491"/>
    </location>
</feature>
<dbReference type="Pfam" id="PF00515">
    <property type="entry name" value="TPR_1"/>
    <property type="match status" value="1"/>
</dbReference>
<dbReference type="SMART" id="SM00028">
    <property type="entry name" value="TPR"/>
    <property type="match status" value="1"/>
</dbReference>
<keyword evidence="3" id="KW-1133">Transmembrane helix</keyword>
<dbReference type="InterPro" id="IPR050768">
    <property type="entry name" value="UPF0353/GerABKA_families"/>
</dbReference>
<feature type="compositionally biased region" description="Polar residues" evidence="2">
    <location>
        <begin position="529"/>
        <end position="539"/>
    </location>
</feature>